<sequence>MSINGQRQAKAASSKDKIRELDVSVKNVEMASRISQMLLKQILEQFQGLRRDVDNSMGILNDFQYRTQAMLELGGFDKNELNAIADRLKLADYTSSSDQEDLIKGYSLDNEGTINEKSIVIITSSTDGNEDKGIFRSKFNMSECQTETLREKLLGSKVGDVITEEMNGQVHTITVLGLRKSKIEENAAE</sequence>
<name>A0A6J5KYE1_9CAUD</name>
<evidence type="ECO:0000313" key="1">
    <source>
        <dbReference type="EMBL" id="CAB4124959.1"/>
    </source>
</evidence>
<organism evidence="1">
    <name type="scientific">uncultured Caudovirales phage</name>
    <dbReference type="NCBI Taxonomy" id="2100421"/>
    <lineage>
        <taxon>Viruses</taxon>
        <taxon>Duplodnaviria</taxon>
        <taxon>Heunggongvirae</taxon>
        <taxon>Uroviricota</taxon>
        <taxon>Caudoviricetes</taxon>
        <taxon>Peduoviridae</taxon>
        <taxon>Maltschvirus</taxon>
        <taxon>Maltschvirus maltsch</taxon>
    </lineage>
</organism>
<accession>A0A6J5KYE1</accession>
<proteinExistence type="predicted"/>
<reference evidence="1" key="1">
    <citation type="submission" date="2020-04" db="EMBL/GenBank/DDBJ databases">
        <authorList>
            <person name="Chiriac C."/>
            <person name="Salcher M."/>
            <person name="Ghai R."/>
            <person name="Kavagutti S V."/>
        </authorList>
    </citation>
    <scope>NUCLEOTIDE SEQUENCE</scope>
</reference>
<dbReference type="EMBL" id="LR796189">
    <property type="protein sequence ID" value="CAB4124959.1"/>
    <property type="molecule type" value="Genomic_DNA"/>
</dbReference>
<protein>
    <submittedName>
        <fullName evidence="1">Uncharacterized protein</fullName>
    </submittedName>
</protein>
<gene>
    <name evidence="1" type="ORF">UFOVP53_44</name>
</gene>